<evidence type="ECO:0000313" key="5">
    <source>
        <dbReference type="Proteomes" id="UP000490535"/>
    </source>
</evidence>
<organism evidence="4 5">
    <name type="scientific">Acinetobacter bereziniae</name>
    <name type="common">Acinetobacter genomosp. 10</name>
    <dbReference type="NCBI Taxonomy" id="106648"/>
    <lineage>
        <taxon>Bacteria</taxon>
        <taxon>Pseudomonadati</taxon>
        <taxon>Pseudomonadota</taxon>
        <taxon>Gammaproteobacteria</taxon>
        <taxon>Moraxellales</taxon>
        <taxon>Moraxellaceae</taxon>
        <taxon>Acinetobacter</taxon>
    </lineage>
</organism>
<dbReference type="SUPFAM" id="SSF50465">
    <property type="entry name" value="EF-Tu/eEF-1alpha/eIF2-gamma C-terminal domain"/>
    <property type="match status" value="1"/>
</dbReference>
<dbReference type="InterPro" id="IPR009001">
    <property type="entry name" value="Transl_elong_EF1A/Init_IF2_C"/>
</dbReference>
<keyword evidence="4" id="KW-0808">Transferase</keyword>
<dbReference type="Pfam" id="PF22594">
    <property type="entry name" value="GTP-eEF1A_C"/>
    <property type="match status" value="1"/>
</dbReference>
<evidence type="ECO:0000313" key="4">
    <source>
        <dbReference type="EMBL" id="KAF1027242.1"/>
    </source>
</evidence>
<dbReference type="CDD" id="cd04095">
    <property type="entry name" value="CysN_NoDQ_III"/>
    <property type="match status" value="1"/>
</dbReference>
<name>A0A833U0J2_ACIBZ</name>
<keyword evidence="4" id="KW-0548">Nucleotidyltransferase</keyword>
<protein>
    <submittedName>
        <fullName evidence="4">Sulfate adenylyltransferase subunit 1</fullName>
    </submittedName>
</protein>
<dbReference type="AlphaFoldDB" id="A0A833U0J2"/>
<keyword evidence="1" id="KW-0547">Nucleotide-binding</keyword>
<keyword evidence="2" id="KW-0342">GTP-binding</keyword>
<dbReference type="InterPro" id="IPR054696">
    <property type="entry name" value="GTP-eEF1A_C"/>
</dbReference>
<dbReference type="GO" id="GO:0005525">
    <property type="term" value="F:GTP binding"/>
    <property type="evidence" value="ECO:0007669"/>
    <property type="project" value="UniProtKB-KW"/>
</dbReference>
<feature type="domain" description="GTP-eEF1A C-terminal" evidence="3">
    <location>
        <begin position="3"/>
        <end position="92"/>
    </location>
</feature>
<evidence type="ECO:0000259" key="3">
    <source>
        <dbReference type="Pfam" id="PF22594"/>
    </source>
</evidence>
<proteinExistence type="predicted"/>
<accession>A0A833U0J2</accession>
<sequence>MTDQPLVLGKLYNVKFGTQTIPAKVAKINYRTNVNTLEKIQVEQLDLNAIADVTIEFDAPVVFDRYHDSRYTGSFIFIDRLSNVTVGAGMVEAAVEWTAHNEPVIAEARAARLGQKPAVVAVSTQALENAQALESLLIQQGIVAIAKAGLSNDQVSLLRQTGVVVVTDVEQGADVAFAQDTVEALAEKIVELVRL</sequence>
<evidence type="ECO:0000256" key="2">
    <source>
        <dbReference type="ARBA" id="ARBA00023134"/>
    </source>
</evidence>
<reference evidence="5" key="1">
    <citation type="journal article" date="2020" name="MBio">
        <title>Horizontal gene transfer to a defensive symbiont with a reduced genome amongst a multipartite beetle microbiome.</title>
        <authorList>
            <person name="Waterworth S.C."/>
            <person name="Florez L.V."/>
            <person name="Rees E.R."/>
            <person name="Hertweck C."/>
            <person name="Kaltenpoth M."/>
            <person name="Kwan J.C."/>
        </authorList>
    </citation>
    <scope>NUCLEOTIDE SEQUENCE [LARGE SCALE GENOMIC DNA]</scope>
</reference>
<dbReference type="InterPro" id="IPR044139">
    <property type="entry name" value="CysN_NoDQ_III"/>
</dbReference>
<dbReference type="GO" id="GO:0016779">
    <property type="term" value="F:nucleotidyltransferase activity"/>
    <property type="evidence" value="ECO:0007669"/>
    <property type="project" value="UniProtKB-KW"/>
</dbReference>
<evidence type="ECO:0000256" key="1">
    <source>
        <dbReference type="ARBA" id="ARBA00022741"/>
    </source>
</evidence>
<dbReference type="EMBL" id="WNDP01000012">
    <property type="protein sequence ID" value="KAF1027242.1"/>
    <property type="molecule type" value="Genomic_DNA"/>
</dbReference>
<dbReference type="Gene3D" id="2.40.30.10">
    <property type="entry name" value="Translation factors"/>
    <property type="match status" value="1"/>
</dbReference>
<comment type="caution">
    <text evidence="4">The sequence shown here is derived from an EMBL/GenBank/DDBJ whole genome shotgun (WGS) entry which is preliminary data.</text>
</comment>
<dbReference type="Proteomes" id="UP000490535">
    <property type="component" value="Unassembled WGS sequence"/>
</dbReference>
<gene>
    <name evidence="4" type="primary">cysN_1</name>
    <name evidence="4" type="ORF">GAK29_00754</name>
</gene>